<reference evidence="1" key="1">
    <citation type="journal article" date="2014" name="Front. Microbiol.">
        <title>High frequency of phylogenetically diverse reductive dehalogenase-homologous genes in deep subseafloor sedimentary metagenomes.</title>
        <authorList>
            <person name="Kawai M."/>
            <person name="Futagami T."/>
            <person name="Toyoda A."/>
            <person name="Takaki Y."/>
            <person name="Nishi S."/>
            <person name="Hori S."/>
            <person name="Arai W."/>
            <person name="Tsubouchi T."/>
            <person name="Morono Y."/>
            <person name="Uchiyama I."/>
            <person name="Ito T."/>
            <person name="Fujiyama A."/>
            <person name="Inagaki F."/>
            <person name="Takami H."/>
        </authorList>
    </citation>
    <scope>NUCLEOTIDE SEQUENCE</scope>
    <source>
        <strain evidence="1">Expedition CK06-06</strain>
    </source>
</reference>
<feature type="non-terminal residue" evidence="1">
    <location>
        <position position="117"/>
    </location>
</feature>
<organism evidence="1">
    <name type="scientific">marine sediment metagenome</name>
    <dbReference type="NCBI Taxonomy" id="412755"/>
    <lineage>
        <taxon>unclassified sequences</taxon>
        <taxon>metagenomes</taxon>
        <taxon>ecological metagenomes</taxon>
    </lineage>
</organism>
<name>X0XND5_9ZZZZ</name>
<gene>
    <name evidence="1" type="ORF">S01H1_74778</name>
</gene>
<comment type="caution">
    <text evidence="1">The sequence shown here is derived from an EMBL/GenBank/DDBJ whole genome shotgun (WGS) entry which is preliminary data.</text>
</comment>
<proteinExistence type="predicted"/>
<protein>
    <submittedName>
        <fullName evidence="1">Uncharacterized protein</fullName>
    </submittedName>
</protein>
<dbReference type="EMBL" id="BARS01050045">
    <property type="protein sequence ID" value="GAG44679.1"/>
    <property type="molecule type" value="Genomic_DNA"/>
</dbReference>
<sequence length="117" mass="12918">MALMSKPTHDPKLTRWWWRTLREWVYELIDPLWGAFRGENSDEIALANVTGINDVSASELAILDGLTTTSSELNKLSGLTADAAELNKADRTQADGVAEASKNVVLDANKDILGKRY</sequence>
<accession>X0XND5</accession>
<dbReference type="AlphaFoldDB" id="X0XND5"/>
<evidence type="ECO:0000313" key="1">
    <source>
        <dbReference type="EMBL" id="GAG44679.1"/>
    </source>
</evidence>